<name>A0ABY9ZV40_9ACTN</name>
<dbReference type="InterPro" id="IPR036691">
    <property type="entry name" value="Endo/exonu/phosph_ase_sf"/>
</dbReference>
<keyword evidence="3" id="KW-1185">Reference proteome</keyword>
<dbReference type="SUPFAM" id="SSF56219">
    <property type="entry name" value="DNase I-like"/>
    <property type="match status" value="1"/>
</dbReference>
<accession>A0ABY9ZV40</accession>
<dbReference type="InterPro" id="IPR005135">
    <property type="entry name" value="Endo/exonuclease/phosphatase"/>
</dbReference>
<dbReference type="EMBL" id="CP134876">
    <property type="protein sequence ID" value="WNM39059.1"/>
    <property type="molecule type" value="Genomic_DNA"/>
</dbReference>
<sequence length="259" mass="28049">MAAPGSAAPPVPLRVATYNIHAGAGEDNVFDLTRTAEALRSLDADVIGLQEVDVHWGARSNFVDEARELAERLNMSAFFAPIYDFEPATDGAERQQYGVAVLSRYPLLEAENHEITRLSTQTPNPVPAPAPGFPEVTVNVRGTHVHFYTTHLDYRADPSMRRAQVADTLDVLAADSGPKVLVGDFNAEPAAPELADLWQHLRDANPTGGNTYPAVNPVKRIDVVTVSPDVTVVEGYTVATAASDHRPVVTDLLLHERGR</sequence>
<dbReference type="InterPro" id="IPR051916">
    <property type="entry name" value="GPI-anchor_lipid_remodeler"/>
</dbReference>
<dbReference type="Proteomes" id="UP001303001">
    <property type="component" value="Chromosome"/>
</dbReference>
<dbReference type="PANTHER" id="PTHR14859:SF15">
    <property type="entry name" value="ENDONUCLEASE_EXONUCLEASE_PHOSPHATASE DOMAIN-CONTAINING PROTEIN"/>
    <property type="match status" value="1"/>
</dbReference>
<feature type="domain" description="Endonuclease/exonuclease/phosphatase" evidence="1">
    <location>
        <begin position="16"/>
        <end position="245"/>
    </location>
</feature>
<gene>
    <name evidence="2" type="ORF">RMN56_28655</name>
</gene>
<dbReference type="RefSeq" id="WP_313720904.1">
    <property type="nucleotide sequence ID" value="NZ_CP134876.1"/>
</dbReference>
<dbReference type="GO" id="GO:0004519">
    <property type="term" value="F:endonuclease activity"/>
    <property type="evidence" value="ECO:0007669"/>
    <property type="project" value="UniProtKB-KW"/>
</dbReference>
<dbReference type="Gene3D" id="3.60.10.10">
    <property type="entry name" value="Endonuclease/exonuclease/phosphatase"/>
    <property type="match status" value="1"/>
</dbReference>
<evidence type="ECO:0000313" key="3">
    <source>
        <dbReference type="Proteomes" id="UP001303001"/>
    </source>
</evidence>
<organism evidence="2 3">
    <name type="scientific">Micromonospora halotolerans</name>
    <dbReference type="NCBI Taxonomy" id="709879"/>
    <lineage>
        <taxon>Bacteria</taxon>
        <taxon>Bacillati</taxon>
        <taxon>Actinomycetota</taxon>
        <taxon>Actinomycetes</taxon>
        <taxon>Micromonosporales</taxon>
        <taxon>Micromonosporaceae</taxon>
        <taxon>Micromonospora</taxon>
    </lineage>
</organism>
<reference evidence="2 3" key="1">
    <citation type="submission" date="2023-09" db="EMBL/GenBank/DDBJ databases">
        <title>Micromonospora halotolerans DSM 45598 genome sequence.</title>
        <authorList>
            <person name="Mo P."/>
        </authorList>
    </citation>
    <scope>NUCLEOTIDE SEQUENCE [LARGE SCALE GENOMIC DNA]</scope>
    <source>
        <strain evidence="2 3">DSM 45598</strain>
    </source>
</reference>
<keyword evidence="2" id="KW-0378">Hydrolase</keyword>
<keyword evidence="2" id="KW-0255">Endonuclease</keyword>
<evidence type="ECO:0000259" key="1">
    <source>
        <dbReference type="Pfam" id="PF03372"/>
    </source>
</evidence>
<evidence type="ECO:0000313" key="2">
    <source>
        <dbReference type="EMBL" id="WNM39059.1"/>
    </source>
</evidence>
<protein>
    <submittedName>
        <fullName evidence="2">Endonuclease/exonuclease/phosphatase family protein</fullName>
    </submittedName>
</protein>
<dbReference type="Pfam" id="PF03372">
    <property type="entry name" value="Exo_endo_phos"/>
    <property type="match status" value="1"/>
</dbReference>
<proteinExistence type="predicted"/>
<keyword evidence="2" id="KW-0540">Nuclease</keyword>
<dbReference type="PANTHER" id="PTHR14859">
    <property type="entry name" value="CALCOFLUOR WHITE HYPERSENSITIVE PROTEIN PRECURSOR"/>
    <property type="match status" value="1"/>
</dbReference>